<keyword evidence="2" id="KW-1185">Reference proteome</keyword>
<organism evidence="1 2">
    <name type="scientific">Hypholoma sublateritium (strain FD-334 SS-4)</name>
    <dbReference type="NCBI Taxonomy" id="945553"/>
    <lineage>
        <taxon>Eukaryota</taxon>
        <taxon>Fungi</taxon>
        <taxon>Dikarya</taxon>
        <taxon>Basidiomycota</taxon>
        <taxon>Agaricomycotina</taxon>
        <taxon>Agaricomycetes</taxon>
        <taxon>Agaricomycetidae</taxon>
        <taxon>Agaricales</taxon>
        <taxon>Agaricineae</taxon>
        <taxon>Strophariaceae</taxon>
        <taxon>Hypholoma</taxon>
    </lineage>
</organism>
<gene>
    <name evidence="1" type="ORF">HYPSUDRAFT_207934</name>
</gene>
<accession>A0A0D2LWY8</accession>
<dbReference type="EMBL" id="KN817646">
    <property type="protein sequence ID" value="KJA15383.1"/>
    <property type="molecule type" value="Genomic_DNA"/>
</dbReference>
<dbReference type="Proteomes" id="UP000054270">
    <property type="component" value="Unassembled WGS sequence"/>
</dbReference>
<evidence type="ECO:0000313" key="1">
    <source>
        <dbReference type="EMBL" id="KJA15383.1"/>
    </source>
</evidence>
<reference evidence="2" key="1">
    <citation type="submission" date="2014-04" db="EMBL/GenBank/DDBJ databases">
        <title>Evolutionary Origins and Diversification of the Mycorrhizal Mutualists.</title>
        <authorList>
            <consortium name="DOE Joint Genome Institute"/>
            <consortium name="Mycorrhizal Genomics Consortium"/>
            <person name="Kohler A."/>
            <person name="Kuo A."/>
            <person name="Nagy L.G."/>
            <person name="Floudas D."/>
            <person name="Copeland A."/>
            <person name="Barry K.W."/>
            <person name="Cichocki N."/>
            <person name="Veneault-Fourrey C."/>
            <person name="LaButti K."/>
            <person name="Lindquist E.A."/>
            <person name="Lipzen A."/>
            <person name="Lundell T."/>
            <person name="Morin E."/>
            <person name="Murat C."/>
            <person name="Riley R."/>
            <person name="Ohm R."/>
            <person name="Sun H."/>
            <person name="Tunlid A."/>
            <person name="Henrissat B."/>
            <person name="Grigoriev I.V."/>
            <person name="Hibbett D.S."/>
            <person name="Martin F."/>
        </authorList>
    </citation>
    <scope>NUCLEOTIDE SEQUENCE [LARGE SCALE GENOMIC DNA]</scope>
    <source>
        <strain evidence="2">FD-334 SS-4</strain>
    </source>
</reference>
<proteinExistence type="predicted"/>
<protein>
    <submittedName>
        <fullName evidence="1">Uncharacterized protein</fullName>
    </submittedName>
</protein>
<evidence type="ECO:0000313" key="2">
    <source>
        <dbReference type="Proteomes" id="UP000054270"/>
    </source>
</evidence>
<dbReference type="AlphaFoldDB" id="A0A0D2LWY8"/>
<sequence length="171" mass="18375">MLWSIVVRTHAHGTLAPPCTLVTFFYMQSPSFKQELAAVSTLGESAPVGVDVQQDIAPLVNASPRRPPTFHAGLPDTIPGPGAGPSIRRRWGRAFVYTYLPSARTVRRPSARAHAEEQLVRIDAQDAMPTPVIASPRRAAIVHAGCPDGIPAVIWAHRPGDADVAFIAAFK</sequence>
<name>A0A0D2LWY8_HYPSF</name>